<dbReference type="Proteomes" id="UP000887568">
    <property type="component" value="Unplaced"/>
</dbReference>
<dbReference type="OMA" id="NWNTEAN"/>
<dbReference type="EnsemblMetazoa" id="XM_038210125.1">
    <property type="protein sequence ID" value="XP_038066053.1"/>
    <property type="gene ID" value="LOC119736108"/>
</dbReference>
<evidence type="ECO:0000256" key="1">
    <source>
        <dbReference type="SAM" id="SignalP"/>
    </source>
</evidence>
<protein>
    <submittedName>
        <fullName evidence="2">Uncharacterized protein</fullName>
    </submittedName>
</protein>
<organism evidence="2 3">
    <name type="scientific">Patiria miniata</name>
    <name type="common">Bat star</name>
    <name type="synonym">Asterina miniata</name>
    <dbReference type="NCBI Taxonomy" id="46514"/>
    <lineage>
        <taxon>Eukaryota</taxon>
        <taxon>Metazoa</taxon>
        <taxon>Echinodermata</taxon>
        <taxon>Eleutherozoa</taxon>
        <taxon>Asterozoa</taxon>
        <taxon>Asteroidea</taxon>
        <taxon>Valvatacea</taxon>
        <taxon>Valvatida</taxon>
        <taxon>Asterinidae</taxon>
        <taxon>Patiria</taxon>
    </lineage>
</organism>
<accession>A0A914AQX2</accession>
<name>A0A914AQX2_PATMI</name>
<keyword evidence="3" id="KW-1185">Reference proteome</keyword>
<dbReference type="AlphaFoldDB" id="A0A914AQX2"/>
<dbReference type="OrthoDB" id="6134084at2759"/>
<reference evidence="2" key="1">
    <citation type="submission" date="2022-11" db="UniProtKB">
        <authorList>
            <consortium name="EnsemblMetazoa"/>
        </authorList>
    </citation>
    <scope>IDENTIFICATION</scope>
</reference>
<dbReference type="GeneID" id="119736108"/>
<proteinExistence type="predicted"/>
<dbReference type="RefSeq" id="XP_038066053.1">
    <property type="nucleotide sequence ID" value="XM_038210125.1"/>
</dbReference>
<sequence>MKFVLVAMLVVVAQRCLIGTTARTDKRSESTLDQALRPLYSQIDTFRYQLDAVKALGSVHCNKASEWQLVFKGMAGKGVKLYGMWTAASWDDNTMGVSGSWRDESLHDSWKSGELSVRRVKLSLHDFEGRRVDLIFNGIGTDIHNWFTQERLISSPWQNLKSSTPDFFSTDGYIQEDRRFYINNIHNSCPGDRGWLVVIDSGITADCAWGRPSTAYPYPIILYSRLTGDVLWNNVISAGDVTVGHADFLTIHVDAE</sequence>
<evidence type="ECO:0000313" key="3">
    <source>
        <dbReference type="Proteomes" id="UP000887568"/>
    </source>
</evidence>
<keyword evidence="1" id="KW-0732">Signal</keyword>
<feature type="signal peptide" evidence="1">
    <location>
        <begin position="1"/>
        <end position="22"/>
    </location>
</feature>
<evidence type="ECO:0000313" key="2">
    <source>
        <dbReference type="EnsemblMetazoa" id="XP_038066053.1"/>
    </source>
</evidence>
<feature type="chain" id="PRO_5037572375" evidence="1">
    <location>
        <begin position="23"/>
        <end position="256"/>
    </location>
</feature>